<gene>
    <name evidence="2" type="ORF">S03H2_57324</name>
</gene>
<sequence>MGTVLAMLLCEKGLTARMWGYDRRQLEQIEQNRENTKFLPGYKLPKQLVFEPDDQRIMVGTELLVSAVPCQFMRGVWNRLKDYVPQGVPIVSVTKGVENDTLLRPTQYLP</sequence>
<dbReference type="InterPro" id="IPR011128">
    <property type="entry name" value="G3P_DH_NAD-dep_N"/>
</dbReference>
<accession>X1KEH0</accession>
<dbReference type="InterPro" id="IPR036291">
    <property type="entry name" value="NAD(P)-bd_dom_sf"/>
</dbReference>
<reference evidence="2" key="1">
    <citation type="journal article" date="2014" name="Front. Microbiol.">
        <title>High frequency of phylogenetically diverse reductive dehalogenase-homologous genes in deep subseafloor sedimentary metagenomes.</title>
        <authorList>
            <person name="Kawai M."/>
            <person name="Futagami T."/>
            <person name="Toyoda A."/>
            <person name="Takaki Y."/>
            <person name="Nishi S."/>
            <person name="Hori S."/>
            <person name="Arai W."/>
            <person name="Tsubouchi T."/>
            <person name="Morono Y."/>
            <person name="Uchiyama I."/>
            <person name="Ito T."/>
            <person name="Fujiyama A."/>
            <person name="Inagaki F."/>
            <person name="Takami H."/>
        </authorList>
    </citation>
    <scope>NUCLEOTIDE SEQUENCE</scope>
    <source>
        <strain evidence="2">Expedition CK06-06</strain>
    </source>
</reference>
<proteinExistence type="predicted"/>
<dbReference type="PANTHER" id="PTHR11728">
    <property type="entry name" value="GLYCEROL-3-PHOSPHATE DEHYDROGENASE"/>
    <property type="match status" value="1"/>
</dbReference>
<evidence type="ECO:0000259" key="1">
    <source>
        <dbReference type="Pfam" id="PF01210"/>
    </source>
</evidence>
<dbReference type="GO" id="GO:0047952">
    <property type="term" value="F:glycerol-3-phosphate dehydrogenase [NAD(P)+] activity"/>
    <property type="evidence" value="ECO:0007669"/>
    <property type="project" value="TreeGrafter"/>
</dbReference>
<name>X1KEH0_9ZZZZ</name>
<comment type="caution">
    <text evidence="2">The sequence shown here is derived from an EMBL/GenBank/DDBJ whole genome shotgun (WGS) entry which is preliminary data.</text>
</comment>
<feature type="non-terminal residue" evidence="2">
    <location>
        <position position="110"/>
    </location>
</feature>
<dbReference type="GO" id="GO:0051287">
    <property type="term" value="F:NAD binding"/>
    <property type="evidence" value="ECO:0007669"/>
    <property type="project" value="InterPro"/>
</dbReference>
<protein>
    <recommendedName>
        <fullName evidence="1">Glycerol-3-phosphate dehydrogenase NAD-dependent N-terminal domain-containing protein</fullName>
    </recommendedName>
</protein>
<dbReference type="PANTHER" id="PTHR11728:SF1">
    <property type="entry name" value="GLYCEROL-3-PHOSPHATE DEHYDROGENASE [NAD(+)] 2, CHLOROPLASTIC"/>
    <property type="match status" value="1"/>
</dbReference>
<dbReference type="Gene3D" id="3.40.50.720">
    <property type="entry name" value="NAD(P)-binding Rossmann-like Domain"/>
    <property type="match status" value="1"/>
</dbReference>
<evidence type="ECO:0000313" key="2">
    <source>
        <dbReference type="EMBL" id="GAH80448.1"/>
    </source>
</evidence>
<dbReference type="AlphaFoldDB" id="X1KEH0"/>
<dbReference type="GO" id="GO:0005829">
    <property type="term" value="C:cytosol"/>
    <property type="evidence" value="ECO:0007669"/>
    <property type="project" value="TreeGrafter"/>
</dbReference>
<dbReference type="EMBL" id="BARU01036743">
    <property type="protein sequence ID" value="GAH80448.1"/>
    <property type="molecule type" value="Genomic_DNA"/>
</dbReference>
<dbReference type="GO" id="GO:0046168">
    <property type="term" value="P:glycerol-3-phosphate catabolic process"/>
    <property type="evidence" value="ECO:0007669"/>
    <property type="project" value="InterPro"/>
</dbReference>
<organism evidence="2">
    <name type="scientific">marine sediment metagenome</name>
    <dbReference type="NCBI Taxonomy" id="412755"/>
    <lineage>
        <taxon>unclassified sequences</taxon>
        <taxon>metagenomes</taxon>
        <taxon>ecological metagenomes</taxon>
    </lineage>
</organism>
<feature type="domain" description="Glycerol-3-phosphate dehydrogenase NAD-dependent N-terminal" evidence="1">
    <location>
        <begin position="2"/>
        <end position="108"/>
    </location>
</feature>
<dbReference type="Pfam" id="PF01210">
    <property type="entry name" value="NAD_Gly3P_dh_N"/>
    <property type="match status" value="1"/>
</dbReference>
<dbReference type="SUPFAM" id="SSF51735">
    <property type="entry name" value="NAD(P)-binding Rossmann-fold domains"/>
    <property type="match status" value="1"/>
</dbReference>